<dbReference type="PANTHER" id="PTHR36849:SF1">
    <property type="entry name" value="CYTOPLASMIC PROTEIN"/>
    <property type="match status" value="1"/>
</dbReference>
<gene>
    <name evidence="1" type="primary">yeaO</name>
    <name evidence="2" type="ORF">F9C29_12055</name>
    <name evidence="1" type="ORF">SAMEA2273352_01696</name>
</gene>
<dbReference type="InterPro" id="IPR052552">
    <property type="entry name" value="YeaO-like"/>
</dbReference>
<accession>A0A179PJ88</accession>
<name>A0A179PJ88_9ENTR</name>
<organism evidence="1 3">
    <name type="scientific">Enterobacter hormaechei</name>
    <dbReference type="NCBI Taxonomy" id="158836"/>
    <lineage>
        <taxon>Bacteria</taxon>
        <taxon>Pseudomonadati</taxon>
        <taxon>Pseudomonadota</taxon>
        <taxon>Gammaproteobacteria</taxon>
        <taxon>Enterobacterales</taxon>
        <taxon>Enterobacteriaceae</taxon>
        <taxon>Enterobacter</taxon>
        <taxon>Enterobacter cloacae complex</taxon>
    </lineage>
</organism>
<dbReference type="Proteomes" id="UP000476281">
    <property type="component" value="Unassembled WGS sequence"/>
</dbReference>
<evidence type="ECO:0000313" key="4">
    <source>
        <dbReference type="Proteomes" id="UP000476281"/>
    </source>
</evidence>
<reference evidence="2 4" key="2">
    <citation type="submission" date="2019-09" db="EMBL/GenBank/DDBJ databases">
        <title>Reversal of blaTEM antimicrobial resistance by CRISPR-Cas9 in clinical E. coli and other Enterobacteriaceae strains.</title>
        <authorList>
            <person name="Tagliaferri T."/>
            <person name="Guimaraes N."/>
            <person name="Pereira M."/>
            <person name="Felicori L."/>
            <person name="Horz H.-P."/>
            <person name="Santos S."/>
            <person name="Mendes T."/>
        </authorList>
    </citation>
    <scope>NUCLEOTIDE SEQUENCE [LARGE SCALE GENOMIC DNA]</scope>
    <source>
        <strain evidence="2 4">E2_blaTEM_MG</strain>
    </source>
</reference>
<accession>A0A331QL97</accession>
<evidence type="ECO:0000313" key="1">
    <source>
        <dbReference type="EMBL" id="CZX10085.1"/>
    </source>
</evidence>
<sequence>MIQCKRVYEQATSKDGYRILVDRLWPRGIKKTDLACDEWCKALTPSSELRKAFHSETIDFTAFSEAYRKELAQHPDEGKRLAALAKQQTVTLLYGAKNTEQNHAQVLADWLRKL</sequence>
<proteinExistence type="predicted"/>
<dbReference type="KEGG" id="ehm:AB284_16460"/>
<evidence type="ECO:0000313" key="2">
    <source>
        <dbReference type="EMBL" id="KAB2519890.1"/>
    </source>
</evidence>
<dbReference type="Proteomes" id="UP000076205">
    <property type="component" value="Unassembled WGS sequence"/>
</dbReference>
<dbReference type="RefSeq" id="WP_015570789.1">
    <property type="nucleotide sequence ID" value="NZ_AMGJ01000043.1"/>
</dbReference>
<dbReference type="PANTHER" id="PTHR36849">
    <property type="entry name" value="CYTOPLASMIC PROTEIN-RELATED"/>
    <property type="match status" value="1"/>
</dbReference>
<dbReference type="AlphaFoldDB" id="A0A179PJ88"/>
<dbReference type="EMBL" id="WBSZ01000342">
    <property type="protein sequence ID" value="KAB2519890.1"/>
    <property type="molecule type" value="Genomic_DNA"/>
</dbReference>
<protein>
    <submittedName>
        <fullName evidence="2">DUF488 domain-containing protein</fullName>
    </submittedName>
    <submittedName>
        <fullName evidence="1">Protein YeaO</fullName>
    </submittedName>
</protein>
<reference evidence="1 3" key="1">
    <citation type="submission" date="2016-03" db="EMBL/GenBank/DDBJ databases">
        <authorList>
            <consortium name="Pathogen Informatics"/>
        </authorList>
    </citation>
    <scope>NUCLEOTIDE SEQUENCE [LARGE SCALE GENOMIC DNA]</scope>
    <source>
        <strain evidence="1">E1424</strain>
        <strain evidence="3">e1424</strain>
    </source>
</reference>
<evidence type="ECO:0000313" key="3">
    <source>
        <dbReference type="Proteomes" id="UP000076205"/>
    </source>
</evidence>
<comment type="caution">
    <text evidence="1">The sequence shown here is derived from an EMBL/GenBank/DDBJ whole genome shotgun (WGS) entry which is preliminary data.</text>
</comment>
<dbReference type="Pfam" id="PF22752">
    <property type="entry name" value="DUF488-N3i"/>
    <property type="match status" value="1"/>
</dbReference>
<dbReference type="EMBL" id="FJYW01000003">
    <property type="protein sequence ID" value="CZX10085.1"/>
    <property type="molecule type" value="Genomic_DNA"/>
</dbReference>